<dbReference type="CDD" id="cd00009">
    <property type="entry name" value="AAA"/>
    <property type="match status" value="1"/>
</dbReference>
<dbReference type="InterPro" id="IPR003593">
    <property type="entry name" value="AAA+_ATPase"/>
</dbReference>
<dbReference type="GO" id="GO:0016887">
    <property type="term" value="F:ATP hydrolysis activity"/>
    <property type="evidence" value="ECO:0007669"/>
    <property type="project" value="InterPro"/>
</dbReference>
<organism evidence="3 4">
    <name type="scientific">Deinococcus yavapaiensis KR-236</name>
    <dbReference type="NCBI Taxonomy" id="694435"/>
    <lineage>
        <taxon>Bacteria</taxon>
        <taxon>Thermotogati</taxon>
        <taxon>Deinococcota</taxon>
        <taxon>Deinococci</taxon>
        <taxon>Deinococcales</taxon>
        <taxon>Deinococcaceae</taxon>
        <taxon>Deinococcus</taxon>
    </lineage>
</organism>
<dbReference type="InterPro" id="IPR027417">
    <property type="entry name" value="P-loop_NTPase"/>
</dbReference>
<dbReference type="EMBL" id="QJSX01000013">
    <property type="protein sequence ID" value="PYE52004.1"/>
    <property type="molecule type" value="Genomic_DNA"/>
</dbReference>
<comment type="caution">
    <text evidence="3">The sequence shown here is derived from an EMBL/GenBank/DDBJ whole genome shotgun (WGS) entry which is preliminary data.</text>
</comment>
<dbReference type="PANTHER" id="PTHR37291:SF1">
    <property type="entry name" value="TYPE IV METHYL-DIRECTED RESTRICTION ENZYME ECOKMCRB SUBUNIT"/>
    <property type="match status" value="1"/>
</dbReference>
<dbReference type="Proteomes" id="UP000248326">
    <property type="component" value="Unassembled WGS sequence"/>
</dbReference>
<evidence type="ECO:0000313" key="4">
    <source>
        <dbReference type="Proteomes" id="UP000248326"/>
    </source>
</evidence>
<gene>
    <name evidence="3" type="ORF">DES52_11350</name>
</gene>
<dbReference type="AlphaFoldDB" id="A0A318S6G1"/>
<dbReference type="SUPFAM" id="SSF52540">
    <property type="entry name" value="P-loop containing nucleoside triphosphate hydrolases"/>
    <property type="match status" value="1"/>
</dbReference>
<dbReference type="Gene3D" id="3.40.50.300">
    <property type="entry name" value="P-loop containing nucleotide triphosphate hydrolases"/>
    <property type="match status" value="1"/>
</dbReference>
<dbReference type="PANTHER" id="PTHR37291">
    <property type="entry name" value="5-METHYLCYTOSINE-SPECIFIC RESTRICTION ENZYME B"/>
    <property type="match status" value="1"/>
</dbReference>
<sequence length="664" mass="72348">MNAHYAVFAQFKLLTDVKERIEPDVLTWFTEHAAALEWWVDTAGNFLSPPIPLPEPRHAERKTTCELRVPLPRNGKFPKSMLDRLEAALQRYCKPQLACVDAHLVAARGPDLTVLYATGVCGAYGERLDVFEKVPRTIVVATQESLSDAARRERADVRAFRLVFENDHVRSGVAKLVMRDRTGQTAVKFLRVYEHVLTRSGTTYSYEGQLIGQVDADANHQYDLVPPLVSSDVGTFTQYLLEGGLTNEPYGVLDIDGQPPYEPSGRAKALLNALPGVMPAPERATKKPKSTVTPSKVASTSAPLAPRENDGAAQVTPTKQVNASVQKASVPLAPSVASTRPSAPALPGTPQVPSGSAFVPRVIEDSMVIDLELLDAARMYVRERKHLLLVGPPGCGKTLLATLLAEEACGVNDAGRPNFTLATADARWTSVDVLGGLRAVPADGLRYAFVPGVVTTAAQRHAHSSSSWGRPHFLILDEFNRAHQDEAFGRLMTLLDPAYRAQTPLVGEEDGASHAVYLPEDFCIIATMNDLDSKQLFAVGSALARRFVRLDLSVPPGERAWFLARGFNANAVDTLFAFMGEAGDDARDSLTVRHMLPLGTHFVHDVLDLHAHGMPLDRALHDKVLPHLEMLSASQLQQLASVAATLTLPNTARRLHTQAQTRLL</sequence>
<feature type="domain" description="AAA+ ATPase" evidence="2">
    <location>
        <begin position="383"/>
        <end position="558"/>
    </location>
</feature>
<evidence type="ECO:0000313" key="3">
    <source>
        <dbReference type="EMBL" id="PYE52004.1"/>
    </source>
</evidence>
<protein>
    <submittedName>
        <fullName evidence="3">Dynein-related subfamily AAA family protein</fullName>
    </submittedName>
</protein>
<reference evidence="3 4" key="1">
    <citation type="submission" date="2018-06" db="EMBL/GenBank/DDBJ databases">
        <title>Genomic Encyclopedia of Type Strains, Phase IV (KMG-IV): sequencing the most valuable type-strain genomes for metagenomic binning, comparative biology and taxonomic classification.</title>
        <authorList>
            <person name="Goeker M."/>
        </authorList>
    </citation>
    <scope>NUCLEOTIDE SEQUENCE [LARGE SCALE GENOMIC DNA]</scope>
    <source>
        <strain evidence="3 4">DSM 18048</strain>
    </source>
</reference>
<dbReference type="OrthoDB" id="9783370at2"/>
<dbReference type="SMART" id="SM00382">
    <property type="entry name" value="AAA"/>
    <property type="match status" value="1"/>
</dbReference>
<dbReference type="InterPro" id="IPR011704">
    <property type="entry name" value="ATPase_dyneun-rel_AAA"/>
</dbReference>
<feature type="compositionally biased region" description="Polar residues" evidence="1">
    <location>
        <begin position="315"/>
        <end position="327"/>
    </location>
</feature>
<evidence type="ECO:0000259" key="2">
    <source>
        <dbReference type="SMART" id="SM00382"/>
    </source>
</evidence>
<dbReference type="RefSeq" id="WP_110887772.1">
    <property type="nucleotide sequence ID" value="NZ_QJSX01000013.1"/>
</dbReference>
<name>A0A318S6G1_9DEIO</name>
<dbReference type="InterPro" id="IPR052934">
    <property type="entry name" value="Methyl-DNA_Rec/Restrict_Enz"/>
</dbReference>
<feature type="region of interest" description="Disordered" evidence="1">
    <location>
        <begin position="277"/>
        <end position="353"/>
    </location>
</feature>
<accession>A0A318S6G1</accession>
<dbReference type="GO" id="GO:0005524">
    <property type="term" value="F:ATP binding"/>
    <property type="evidence" value="ECO:0007669"/>
    <property type="project" value="InterPro"/>
</dbReference>
<proteinExistence type="predicted"/>
<evidence type="ECO:0000256" key="1">
    <source>
        <dbReference type="SAM" id="MobiDB-lite"/>
    </source>
</evidence>
<dbReference type="Pfam" id="PF07728">
    <property type="entry name" value="AAA_5"/>
    <property type="match status" value="1"/>
</dbReference>
<keyword evidence="4" id="KW-1185">Reference proteome</keyword>